<organism evidence="1 2">
    <name type="scientific">Colletotrichum truncatum</name>
    <name type="common">Anthracnose fungus</name>
    <name type="synonym">Colletotrichum capsici</name>
    <dbReference type="NCBI Taxonomy" id="5467"/>
    <lineage>
        <taxon>Eukaryota</taxon>
        <taxon>Fungi</taxon>
        <taxon>Dikarya</taxon>
        <taxon>Ascomycota</taxon>
        <taxon>Pezizomycotina</taxon>
        <taxon>Sordariomycetes</taxon>
        <taxon>Hypocreomycetidae</taxon>
        <taxon>Glomerellales</taxon>
        <taxon>Glomerellaceae</taxon>
        <taxon>Colletotrichum</taxon>
        <taxon>Colletotrichum truncatum species complex</taxon>
    </lineage>
</organism>
<proteinExistence type="predicted"/>
<sequence>MSPIRSTSPPEERPERPPSKRRRPHRKSRTGCLDCRKRRVKCSEERPSCRSCIRREVVCEYPEEAQAVDKDVSQAPEVLHEVSPSFSLPMPRLSREQTRVIPLYTPVSTPGTVSGASQTSAQFPAEFGIRDLALLHHWTMSTSVDIYKTPDVDVLWQVTIPHIGFQHPFVAHAIISLAALHMAYISGYSNSSYVTEATQHHEKALAGFHEIIQNFTSEKSEAVLAWSLLNVLYVFSISRELSSNAERDTPRLRKDRLLGVEWIPMIRGVDAVLAPHYDFIRSGRMSSIVTLGNWDELEPDKIASTPVDKELCRTRDSWKNSSDGEVYEQTLRYLRKCYMYMSQFETIDGQALEQWGCNRAWAAPMAFIHFAPQQYFTLLHQRQPPALVLFSFFGALLHTLNEIWFLEGWGKDIVEVVDELLGSFWRSWISWPLHIVGIE</sequence>
<keyword evidence="2" id="KW-1185">Reference proteome</keyword>
<comment type="caution">
    <text evidence="1">The sequence shown here is derived from an EMBL/GenBank/DDBJ whole genome shotgun (WGS) entry which is preliminary data.</text>
</comment>
<evidence type="ECO:0000313" key="2">
    <source>
        <dbReference type="Proteomes" id="UP000805649"/>
    </source>
</evidence>
<dbReference type="Proteomes" id="UP000805649">
    <property type="component" value="Unassembled WGS sequence"/>
</dbReference>
<accession>A0ACC3YR26</accession>
<protein>
    <submittedName>
        <fullName evidence="1">Sterol uptake control protein 2-like protein 1</fullName>
    </submittedName>
</protein>
<dbReference type="EMBL" id="VUJX02000007">
    <property type="protein sequence ID" value="KAL0934370.1"/>
    <property type="molecule type" value="Genomic_DNA"/>
</dbReference>
<reference evidence="1 2" key="1">
    <citation type="journal article" date="2020" name="Phytopathology">
        <title>Genome Sequence Resources of Colletotrichum truncatum, C. plurivorum, C. musicola, and C. sojae: Four Species Pathogenic to Soybean (Glycine max).</title>
        <authorList>
            <person name="Rogerio F."/>
            <person name="Boufleur T.R."/>
            <person name="Ciampi-Guillardi M."/>
            <person name="Sukno S.A."/>
            <person name="Thon M.R."/>
            <person name="Massola Junior N.S."/>
            <person name="Baroncelli R."/>
        </authorList>
    </citation>
    <scope>NUCLEOTIDE SEQUENCE [LARGE SCALE GENOMIC DNA]</scope>
    <source>
        <strain evidence="1 2">CMES1059</strain>
    </source>
</reference>
<evidence type="ECO:0000313" key="1">
    <source>
        <dbReference type="EMBL" id="KAL0934370.1"/>
    </source>
</evidence>
<gene>
    <name evidence="1" type="ORF">CTRU02_211169</name>
</gene>
<name>A0ACC3YR26_COLTU</name>